<comment type="similarity">
    <text evidence="3 11">Belongs to the NadD family.</text>
</comment>
<proteinExistence type="inferred from homology"/>
<organism evidence="13 14">
    <name type="scientific">Saccharicrinis carchari</name>
    <dbReference type="NCBI Taxonomy" id="1168039"/>
    <lineage>
        <taxon>Bacteria</taxon>
        <taxon>Pseudomonadati</taxon>
        <taxon>Bacteroidota</taxon>
        <taxon>Bacteroidia</taxon>
        <taxon>Marinilabiliales</taxon>
        <taxon>Marinilabiliaceae</taxon>
        <taxon>Saccharicrinis</taxon>
    </lineage>
</organism>
<evidence type="ECO:0000256" key="5">
    <source>
        <dbReference type="ARBA" id="ARBA00022679"/>
    </source>
</evidence>
<dbReference type="Proteomes" id="UP000319040">
    <property type="component" value="Unassembled WGS sequence"/>
</dbReference>
<dbReference type="RefSeq" id="WP_142533810.1">
    <property type="nucleotide sequence ID" value="NZ_FXTB01000006.1"/>
</dbReference>
<dbReference type="EMBL" id="FXTB01000006">
    <property type="protein sequence ID" value="SMO74311.1"/>
    <property type="molecule type" value="Genomic_DNA"/>
</dbReference>
<dbReference type="AlphaFoldDB" id="A0A521DT70"/>
<comment type="pathway">
    <text evidence="2 11">Cofactor biosynthesis; NAD(+) biosynthesis; deamido-NAD(+) from nicotinate D-ribonucleotide: step 1/1.</text>
</comment>
<evidence type="ECO:0000256" key="3">
    <source>
        <dbReference type="ARBA" id="ARBA00009014"/>
    </source>
</evidence>
<evidence type="ECO:0000256" key="6">
    <source>
        <dbReference type="ARBA" id="ARBA00022695"/>
    </source>
</evidence>
<evidence type="ECO:0000256" key="4">
    <source>
        <dbReference type="ARBA" id="ARBA00022642"/>
    </source>
</evidence>
<name>A0A521DT70_SACCC</name>
<keyword evidence="7 11" id="KW-0547">Nucleotide-binding</keyword>
<sequence>MNKKRIGLFFGSFNPVHVGHLALANYIVENSYIEQIWFVVSPQNPFKEEDELANTTLRLQMLEASVKGYPKFKICDIELNLPTPSYTYLTLKKLQATYPDFTFTIILGSDNLQQLHRWNNAQQIAANYSFMVYPRPGFKTEQKHLKIQLETIEAPVFNIDSTTIRKGIREGKNYTFMVPKEAYAYIVKKGMYKP</sequence>
<dbReference type="UniPathway" id="UPA00253">
    <property type="reaction ID" value="UER00332"/>
</dbReference>
<evidence type="ECO:0000256" key="8">
    <source>
        <dbReference type="ARBA" id="ARBA00022840"/>
    </source>
</evidence>
<dbReference type="SUPFAM" id="SSF52374">
    <property type="entry name" value="Nucleotidylyl transferase"/>
    <property type="match status" value="1"/>
</dbReference>
<keyword evidence="8 11" id="KW-0067">ATP-binding</keyword>
<dbReference type="InterPro" id="IPR005248">
    <property type="entry name" value="NadD/NMNAT"/>
</dbReference>
<dbReference type="EC" id="2.7.7.18" evidence="11"/>
<keyword evidence="9 11" id="KW-0520">NAD</keyword>
<keyword evidence="6 11" id="KW-0548">Nucleotidyltransferase</keyword>
<dbReference type="Pfam" id="PF01467">
    <property type="entry name" value="CTP_transf_like"/>
    <property type="match status" value="1"/>
</dbReference>
<keyword evidence="5 11" id="KW-0808">Transferase</keyword>
<evidence type="ECO:0000256" key="2">
    <source>
        <dbReference type="ARBA" id="ARBA00005019"/>
    </source>
</evidence>
<accession>A0A521DT70</accession>
<evidence type="ECO:0000256" key="1">
    <source>
        <dbReference type="ARBA" id="ARBA00002324"/>
    </source>
</evidence>
<evidence type="ECO:0000256" key="7">
    <source>
        <dbReference type="ARBA" id="ARBA00022741"/>
    </source>
</evidence>
<dbReference type="PANTHER" id="PTHR39321">
    <property type="entry name" value="NICOTINATE-NUCLEOTIDE ADENYLYLTRANSFERASE-RELATED"/>
    <property type="match status" value="1"/>
</dbReference>
<evidence type="ECO:0000313" key="14">
    <source>
        <dbReference type="Proteomes" id="UP000319040"/>
    </source>
</evidence>
<dbReference type="HAMAP" id="MF_00244">
    <property type="entry name" value="NaMN_adenylyltr"/>
    <property type="match status" value="1"/>
</dbReference>
<protein>
    <recommendedName>
        <fullName evidence="11">Probable nicotinate-nucleotide adenylyltransferase</fullName>
        <ecNumber evidence="11">2.7.7.18</ecNumber>
    </recommendedName>
    <alternativeName>
        <fullName evidence="11">Deamido-NAD(+) diphosphorylase</fullName>
    </alternativeName>
    <alternativeName>
        <fullName evidence="11">Deamido-NAD(+) pyrophosphorylase</fullName>
    </alternativeName>
    <alternativeName>
        <fullName evidence="11">Nicotinate mononucleotide adenylyltransferase</fullName>
        <shortName evidence="11">NaMN adenylyltransferase</shortName>
    </alternativeName>
</protein>
<reference evidence="13 14" key="1">
    <citation type="submission" date="2017-05" db="EMBL/GenBank/DDBJ databases">
        <authorList>
            <person name="Varghese N."/>
            <person name="Submissions S."/>
        </authorList>
    </citation>
    <scope>NUCLEOTIDE SEQUENCE [LARGE SCALE GENOMIC DNA]</scope>
    <source>
        <strain evidence="13 14">DSM 27040</strain>
    </source>
</reference>
<dbReference type="NCBIfam" id="NF000840">
    <property type="entry name" value="PRK00071.1-3"/>
    <property type="match status" value="1"/>
</dbReference>
<comment type="catalytic activity">
    <reaction evidence="10 11">
        <text>nicotinate beta-D-ribonucleotide + ATP + H(+) = deamido-NAD(+) + diphosphate</text>
        <dbReference type="Rhea" id="RHEA:22860"/>
        <dbReference type="ChEBI" id="CHEBI:15378"/>
        <dbReference type="ChEBI" id="CHEBI:30616"/>
        <dbReference type="ChEBI" id="CHEBI:33019"/>
        <dbReference type="ChEBI" id="CHEBI:57502"/>
        <dbReference type="ChEBI" id="CHEBI:58437"/>
        <dbReference type="EC" id="2.7.7.18"/>
    </reaction>
</comment>
<evidence type="ECO:0000256" key="10">
    <source>
        <dbReference type="ARBA" id="ARBA00048721"/>
    </source>
</evidence>
<dbReference type="GO" id="GO:0009435">
    <property type="term" value="P:NAD+ biosynthetic process"/>
    <property type="evidence" value="ECO:0007669"/>
    <property type="project" value="UniProtKB-UniRule"/>
</dbReference>
<evidence type="ECO:0000256" key="9">
    <source>
        <dbReference type="ARBA" id="ARBA00023027"/>
    </source>
</evidence>
<dbReference type="NCBIfam" id="TIGR00482">
    <property type="entry name" value="nicotinate (nicotinamide) nucleotide adenylyltransferase"/>
    <property type="match status" value="1"/>
</dbReference>
<evidence type="ECO:0000313" key="13">
    <source>
        <dbReference type="EMBL" id="SMO74311.1"/>
    </source>
</evidence>
<dbReference type="GO" id="GO:0005524">
    <property type="term" value="F:ATP binding"/>
    <property type="evidence" value="ECO:0007669"/>
    <property type="project" value="UniProtKB-KW"/>
</dbReference>
<dbReference type="CDD" id="cd02165">
    <property type="entry name" value="NMNAT"/>
    <property type="match status" value="1"/>
</dbReference>
<dbReference type="PANTHER" id="PTHR39321:SF3">
    <property type="entry name" value="PHOSPHOPANTETHEINE ADENYLYLTRANSFERASE"/>
    <property type="match status" value="1"/>
</dbReference>
<evidence type="ECO:0000256" key="11">
    <source>
        <dbReference type="HAMAP-Rule" id="MF_00244"/>
    </source>
</evidence>
<dbReference type="Gene3D" id="3.40.50.620">
    <property type="entry name" value="HUPs"/>
    <property type="match status" value="1"/>
</dbReference>
<feature type="domain" description="Cytidyltransferase-like" evidence="12">
    <location>
        <begin position="8"/>
        <end position="166"/>
    </location>
</feature>
<keyword evidence="4 11" id="KW-0662">Pyridine nucleotide biosynthesis</keyword>
<gene>
    <name evidence="11" type="primary">nadD</name>
    <name evidence="13" type="ORF">SAMN06265379_106101</name>
</gene>
<evidence type="ECO:0000259" key="12">
    <source>
        <dbReference type="Pfam" id="PF01467"/>
    </source>
</evidence>
<dbReference type="InterPro" id="IPR014729">
    <property type="entry name" value="Rossmann-like_a/b/a_fold"/>
</dbReference>
<keyword evidence="14" id="KW-1185">Reference proteome</keyword>
<dbReference type="GO" id="GO:0004515">
    <property type="term" value="F:nicotinate-nucleotide adenylyltransferase activity"/>
    <property type="evidence" value="ECO:0007669"/>
    <property type="project" value="UniProtKB-UniRule"/>
</dbReference>
<dbReference type="InterPro" id="IPR004821">
    <property type="entry name" value="Cyt_trans-like"/>
</dbReference>
<comment type="function">
    <text evidence="1 11">Catalyzes the reversible adenylation of nicotinate mononucleotide (NaMN) to nicotinic acid adenine dinucleotide (NaAD).</text>
</comment>
<dbReference type="OrthoDB" id="5295945at2"/>